<evidence type="ECO:0000313" key="3">
    <source>
        <dbReference type="EMBL" id="WAR19407.1"/>
    </source>
</evidence>
<reference evidence="3" key="1">
    <citation type="submission" date="2022-11" db="EMBL/GenBank/DDBJ databases">
        <title>Centuries of genome instability and evolution in soft-shell clam transmissible cancer (bioRxiv).</title>
        <authorList>
            <person name="Hart S.F.M."/>
            <person name="Yonemitsu M.A."/>
            <person name="Giersch R.M."/>
            <person name="Beal B.F."/>
            <person name="Arriagada G."/>
            <person name="Davis B.W."/>
            <person name="Ostrander E.A."/>
            <person name="Goff S.P."/>
            <person name="Metzger M.J."/>
        </authorList>
    </citation>
    <scope>NUCLEOTIDE SEQUENCE</scope>
    <source>
        <strain evidence="3">MELC-2E11</strain>
        <tissue evidence="3">Siphon/mantle</tissue>
    </source>
</reference>
<feature type="domain" description="RPAP1 C-terminal" evidence="1">
    <location>
        <begin position="204"/>
        <end position="269"/>
    </location>
</feature>
<accession>A0ABY7FEG9</accession>
<dbReference type="InterPro" id="IPR016024">
    <property type="entry name" value="ARM-type_fold"/>
</dbReference>
<evidence type="ECO:0000259" key="1">
    <source>
        <dbReference type="Pfam" id="PF08620"/>
    </source>
</evidence>
<name>A0ABY7FEG9_MYAAR</name>
<evidence type="ECO:0000259" key="2">
    <source>
        <dbReference type="Pfam" id="PF25766"/>
    </source>
</evidence>
<dbReference type="EMBL" id="CP111022">
    <property type="protein sequence ID" value="WAR19407.1"/>
    <property type="molecule type" value="Genomic_DNA"/>
</dbReference>
<evidence type="ECO:0000313" key="4">
    <source>
        <dbReference type="Proteomes" id="UP001164746"/>
    </source>
</evidence>
<dbReference type="PANTHER" id="PTHR21483">
    <property type="entry name" value="RNA POLYMERASE II-ASSOCIATED PROTEIN 1"/>
    <property type="match status" value="1"/>
</dbReference>
<dbReference type="InterPro" id="IPR013929">
    <property type="entry name" value="RPAP1_C"/>
</dbReference>
<dbReference type="Pfam" id="PF08620">
    <property type="entry name" value="RPAP1_C"/>
    <property type="match status" value="1"/>
</dbReference>
<dbReference type="Proteomes" id="UP001164746">
    <property type="component" value="Chromosome 11"/>
</dbReference>
<proteinExistence type="predicted"/>
<keyword evidence="4" id="KW-1185">Reference proteome</keyword>
<dbReference type="Pfam" id="PF25766">
    <property type="entry name" value="TPR_RPAP1"/>
    <property type="match status" value="1"/>
</dbReference>
<feature type="domain" description="RPAP1/MINIYO-like TPR repeats" evidence="2">
    <location>
        <begin position="722"/>
        <end position="822"/>
    </location>
</feature>
<dbReference type="SUPFAM" id="SSF48371">
    <property type="entry name" value="ARM repeat"/>
    <property type="match status" value="1"/>
</dbReference>
<protein>
    <submittedName>
        <fullName evidence="3">RPAP1-like protein</fullName>
    </submittedName>
</protein>
<dbReference type="InterPro" id="IPR039913">
    <property type="entry name" value="RPAP1/Rba50"/>
</dbReference>
<dbReference type="InterPro" id="IPR057989">
    <property type="entry name" value="TPR_RPAP1/MINIYO-like"/>
</dbReference>
<organism evidence="3 4">
    <name type="scientific">Mya arenaria</name>
    <name type="common">Soft-shell clam</name>
    <dbReference type="NCBI Taxonomy" id="6604"/>
    <lineage>
        <taxon>Eukaryota</taxon>
        <taxon>Metazoa</taxon>
        <taxon>Spiralia</taxon>
        <taxon>Lophotrochozoa</taxon>
        <taxon>Mollusca</taxon>
        <taxon>Bivalvia</taxon>
        <taxon>Autobranchia</taxon>
        <taxon>Heteroconchia</taxon>
        <taxon>Euheterodonta</taxon>
        <taxon>Imparidentia</taxon>
        <taxon>Neoheterodontei</taxon>
        <taxon>Myida</taxon>
        <taxon>Myoidea</taxon>
        <taxon>Myidae</taxon>
        <taxon>Mya</taxon>
    </lineage>
</organism>
<sequence>MLTLPVCINVETLLRKKTEAEVKMLKRPKPGEDEAELLEFQRQFLAQGASPAANLVKKTPQGQTDRDVVKIQEMPAEAPSSIHEHPPVKKSRFKATRPEKDTRNAHFSVPAHVSLPFPAMAKLSDDKNKEPLKRKRSLFAQQFNKTSLPTPLERDSLGKAEDKMEPPIEVDSNWVHMGSVEHDKLAWMKDLPTPSAGHSQTGTQARFDFDGNLLPPDADIPVNLGLHHHGDEPERAGYTLEELFTLSRSSNNQQRVLALNILAKIITQAKQGCLSELVQSPVLPSILDAGVVFLLRWSLDDSVDAVMAAAVAALNALIVNHADELMNQKGLVDLVIKEFFPVSGAAKDAYPKFAEELRSSLILEDVRSHDQLSALIGCLEMAVATATAQHKKHGFRRDVETMDEASVAETGPSLNWAHVTDLAQPISLIMQSQLTHIATNYQISKPSLQLCQSCLNFLTTYFICAQNQVSVASVIQCPDMWSYARKIVQSGSAAPSYFTKFETHLLYFFIKINMLLLTSEDFVSFDRLVLHHLSLTLITSLQYGDEYLIHDLLSTVTFSQQLCKRSSEEIAASGLKDMSVSDQPSTCLHVVSKDEAQLTSARLSEEACSCLPSVRASYMEAFADMEGAVMKSRSHFFQGNIETLTCYTSSIGESLMPQDWVYMPLIELYNQYSTVGLEVQNALSACQLDMVRNVLRWVFLLECNRTARLENVPITLKISRIMYVALLEQFEAVSFGDSLFACFLLIPVQQKHDLKYRRAIWTEYTGILRTLSLPLNETCVEIVRLYFQSVYSGKLRPTWSPVLYLVAIHHINRFMYTQDGKHTHLKATMMEKALTCSNQELSHHLVHYKNADLTQPFGMELYTELPAIRQKYIDSLKPQHS</sequence>
<gene>
    <name evidence="3" type="ORF">MAR_001245</name>
</gene>
<dbReference type="PANTHER" id="PTHR21483:SF18">
    <property type="entry name" value="RNA POLYMERASE II-ASSOCIATED PROTEIN 1"/>
    <property type="match status" value="1"/>
</dbReference>